<keyword evidence="4 5" id="KW-0472">Membrane</keyword>
<sequence length="263" mass="29875">MININRVVGLLTQEFFITLRSLEVIIDILISPLTSLVIFGFLALFLSGTNIFIAHGLLSGVLLWQTIFIIQYSVSVGSLWNIWSRNLSNMFISPISLTEYIFTYSISGIIKAGIIFLLSSFLTLIIFHFNILSLGLLNLLLYFVNIIFFALWLGIILLGLIFRFGTRIQAFAWGVLPVFQSLSAAYYPVSILPKPLQYIANLIPVTYVFEAMRENLVDASVISWNLLITGFVLNIIYFIFAVIFFSFMFKESKRTGQFTRLEG</sequence>
<dbReference type="InterPro" id="IPR047817">
    <property type="entry name" value="ABC2_TM_bact-type"/>
</dbReference>
<evidence type="ECO:0000313" key="7">
    <source>
        <dbReference type="EMBL" id="OGG16951.1"/>
    </source>
</evidence>
<dbReference type="InterPro" id="IPR051784">
    <property type="entry name" value="Nod_factor_ABC_transporter"/>
</dbReference>
<name>A0A1F5ZWY3_9BACT</name>
<organism evidence="7 8">
    <name type="scientific">Candidatus Gottesmanbacteria bacterium RIFCSPHIGHO2_02_FULL_39_11</name>
    <dbReference type="NCBI Taxonomy" id="1798382"/>
    <lineage>
        <taxon>Bacteria</taxon>
        <taxon>Candidatus Gottesmaniibacteriota</taxon>
    </lineage>
</organism>
<keyword evidence="3 5" id="KW-1133">Transmembrane helix</keyword>
<dbReference type="GO" id="GO:0043190">
    <property type="term" value="C:ATP-binding cassette (ABC) transporter complex"/>
    <property type="evidence" value="ECO:0007669"/>
    <property type="project" value="InterPro"/>
</dbReference>
<keyword evidence="5" id="KW-1003">Cell membrane</keyword>
<dbReference type="STRING" id="1798382.A3D77_06115"/>
<feature type="transmembrane region" description="Helical" evidence="5">
    <location>
        <begin position="170"/>
        <end position="189"/>
    </location>
</feature>
<comment type="similarity">
    <text evidence="5">Belongs to the ABC-2 integral membrane protein family.</text>
</comment>
<accession>A0A1F5ZWY3</accession>
<evidence type="ECO:0000256" key="5">
    <source>
        <dbReference type="RuleBase" id="RU361157"/>
    </source>
</evidence>
<dbReference type="EMBL" id="MFJL01000005">
    <property type="protein sequence ID" value="OGG16951.1"/>
    <property type="molecule type" value="Genomic_DNA"/>
</dbReference>
<keyword evidence="5" id="KW-0813">Transport</keyword>
<evidence type="ECO:0000259" key="6">
    <source>
        <dbReference type="PROSITE" id="PS51012"/>
    </source>
</evidence>
<dbReference type="Proteomes" id="UP000176923">
    <property type="component" value="Unassembled WGS sequence"/>
</dbReference>
<dbReference type="InterPro" id="IPR013525">
    <property type="entry name" value="ABC2_TM"/>
</dbReference>
<comment type="subcellular location">
    <subcellularLocation>
        <location evidence="5">Cell membrane</location>
        <topology evidence="5">Multi-pass membrane protein</topology>
    </subcellularLocation>
    <subcellularLocation>
        <location evidence="1">Membrane</location>
        <topology evidence="1">Multi-pass membrane protein</topology>
    </subcellularLocation>
</comment>
<evidence type="ECO:0000313" key="8">
    <source>
        <dbReference type="Proteomes" id="UP000176923"/>
    </source>
</evidence>
<feature type="domain" description="ABC transmembrane type-2" evidence="6">
    <location>
        <begin position="23"/>
        <end position="248"/>
    </location>
</feature>
<dbReference type="PRINTS" id="PR00164">
    <property type="entry name" value="ABC2TRNSPORT"/>
</dbReference>
<evidence type="ECO:0000256" key="3">
    <source>
        <dbReference type="ARBA" id="ARBA00022989"/>
    </source>
</evidence>
<keyword evidence="2 5" id="KW-0812">Transmembrane</keyword>
<feature type="transmembrane region" description="Helical" evidence="5">
    <location>
        <begin position="222"/>
        <end position="249"/>
    </location>
</feature>
<protein>
    <recommendedName>
        <fullName evidence="5">Transport permease protein</fullName>
    </recommendedName>
</protein>
<dbReference type="AlphaFoldDB" id="A0A1F5ZWY3"/>
<proteinExistence type="inferred from homology"/>
<feature type="transmembrane region" description="Helical" evidence="5">
    <location>
        <begin position="139"/>
        <end position="163"/>
    </location>
</feature>
<feature type="transmembrane region" description="Helical" evidence="5">
    <location>
        <begin position="101"/>
        <end position="127"/>
    </location>
</feature>
<comment type="caution">
    <text evidence="7">The sequence shown here is derived from an EMBL/GenBank/DDBJ whole genome shotgun (WGS) entry which is preliminary data.</text>
</comment>
<dbReference type="GO" id="GO:0140359">
    <property type="term" value="F:ABC-type transporter activity"/>
    <property type="evidence" value="ECO:0007669"/>
    <property type="project" value="InterPro"/>
</dbReference>
<evidence type="ECO:0000256" key="4">
    <source>
        <dbReference type="ARBA" id="ARBA00023136"/>
    </source>
</evidence>
<dbReference type="PROSITE" id="PS51012">
    <property type="entry name" value="ABC_TM2"/>
    <property type="match status" value="1"/>
</dbReference>
<dbReference type="Pfam" id="PF01061">
    <property type="entry name" value="ABC2_membrane"/>
    <property type="match status" value="1"/>
</dbReference>
<evidence type="ECO:0000256" key="2">
    <source>
        <dbReference type="ARBA" id="ARBA00022692"/>
    </source>
</evidence>
<gene>
    <name evidence="7" type="ORF">A3D77_06115</name>
</gene>
<dbReference type="PANTHER" id="PTHR43229:SF2">
    <property type="entry name" value="NODULATION PROTEIN J"/>
    <property type="match status" value="1"/>
</dbReference>
<reference evidence="7 8" key="1">
    <citation type="journal article" date="2016" name="Nat. Commun.">
        <title>Thousands of microbial genomes shed light on interconnected biogeochemical processes in an aquifer system.</title>
        <authorList>
            <person name="Anantharaman K."/>
            <person name="Brown C.T."/>
            <person name="Hug L.A."/>
            <person name="Sharon I."/>
            <person name="Castelle C.J."/>
            <person name="Probst A.J."/>
            <person name="Thomas B.C."/>
            <person name="Singh A."/>
            <person name="Wilkins M.J."/>
            <person name="Karaoz U."/>
            <person name="Brodie E.L."/>
            <person name="Williams K.H."/>
            <person name="Hubbard S.S."/>
            <person name="Banfield J.F."/>
        </authorList>
    </citation>
    <scope>NUCLEOTIDE SEQUENCE [LARGE SCALE GENOMIC DNA]</scope>
</reference>
<feature type="transmembrane region" description="Helical" evidence="5">
    <location>
        <begin position="52"/>
        <end position="80"/>
    </location>
</feature>
<feature type="transmembrane region" description="Helical" evidence="5">
    <location>
        <begin position="24"/>
        <end position="46"/>
    </location>
</feature>
<dbReference type="InterPro" id="IPR000412">
    <property type="entry name" value="ABC_2_transport"/>
</dbReference>
<evidence type="ECO:0000256" key="1">
    <source>
        <dbReference type="ARBA" id="ARBA00004141"/>
    </source>
</evidence>
<dbReference type="PANTHER" id="PTHR43229">
    <property type="entry name" value="NODULATION PROTEIN J"/>
    <property type="match status" value="1"/>
</dbReference>